<dbReference type="AlphaFoldDB" id="A0A347ZRN0"/>
<keyword evidence="2" id="KW-0378">Hydrolase</keyword>
<dbReference type="EMBL" id="QUMS01000001">
    <property type="protein sequence ID" value="REG11484.1"/>
    <property type="molecule type" value="Genomic_DNA"/>
</dbReference>
<evidence type="ECO:0000256" key="2">
    <source>
        <dbReference type="PROSITE-ProRule" id="PRU01161"/>
    </source>
</evidence>
<evidence type="ECO:0000259" key="3">
    <source>
        <dbReference type="PROSITE" id="PS51635"/>
    </source>
</evidence>
<accession>A0A347ZRN0</accession>
<dbReference type="InterPro" id="IPR052580">
    <property type="entry name" value="Lipid_Hydrolase"/>
</dbReference>
<comment type="caution">
    <text evidence="4">The sequence shown here is derived from an EMBL/GenBank/DDBJ whole genome shotgun (WGS) entry which is preliminary data.</text>
</comment>
<dbReference type="GO" id="GO:0016787">
    <property type="term" value="F:hydrolase activity"/>
    <property type="evidence" value="ECO:0007669"/>
    <property type="project" value="UniProtKB-UniRule"/>
</dbReference>
<dbReference type="Pfam" id="PF01734">
    <property type="entry name" value="Patatin"/>
    <property type="match status" value="1"/>
</dbReference>
<gene>
    <name evidence="4" type="ORF">DFR64_1373</name>
</gene>
<dbReference type="OrthoDB" id="9770965at2"/>
<keyword evidence="5" id="KW-1185">Reference proteome</keyword>
<dbReference type="PANTHER" id="PTHR46394">
    <property type="entry name" value="ANNEXIN"/>
    <property type="match status" value="1"/>
</dbReference>
<feature type="active site" description="Nucleophile" evidence="2">
    <location>
        <position position="63"/>
    </location>
</feature>
<dbReference type="PANTHER" id="PTHR46394:SF1">
    <property type="entry name" value="PNPLA DOMAIN-CONTAINING PROTEIN"/>
    <property type="match status" value="1"/>
</dbReference>
<protein>
    <submittedName>
        <fullName evidence="4">NTE family protein</fullName>
    </submittedName>
</protein>
<dbReference type="InterPro" id="IPR002641">
    <property type="entry name" value="PNPLA_dom"/>
</dbReference>
<feature type="active site" description="Proton acceptor" evidence="2">
    <location>
        <position position="217"/>
    </location>
</feature>
<proteinExistence type="predicted"/>
<keyword evidence="2" id="KW-0442">Lipid degradation</keyword>
<feature type="short sequence motif" description="DGA/G" evidence="2">
    <location>
        <begin position="217"/>
        <end position="219"/>
    </location>
</feature>
<dbReference type="Gene3D" id="3.40.1090.10">
    <property type="entry name" value="Cytosolic phospholipase A2 catalytic domain"/>
    <property type="match status" value="2"/>
</dbReference>
<organism evidence="4 5">
    <name type="scientific">Pelolinea submarina</name>
    <dbReference type="NCBI Taxonomy" id="913107"/>
    <lineage>
        <taxon>Bacteria</taxon>
        <taxon>Bacillati</taxon>
        <taxon>Chloroflexota</taxon>
        <taxon>Anaerolineae</taxon>
        <taxon>Anaerolineales</taxon>
        <taxon>Anaerolineaceae</taxon>
        <taxon>Pelolinea</taxon>
    </lineage>
</organism>
<dbReference type="CDD" id="cd07207">
    <property type="entry name" value="Pat_ExoU_VipD_like"/>
    <property type="match status" value="1"/>
</dbReference>
<feature type="short sequence motif" description="GXSXG" evidence="2">
    <location>
        <begin position="61"/>
        <end position="65"/>
    </location>
</feature>
<evidence type="ECO:0000256" key="1">
    <source>
        <dbReference type="ARBA" id="ARBA00023098"/>
    </source>
</evidence>
<sequence>MQLPRFLRTIRENFGQKAEKQPYDYQNLVFKGGGVRGIAYMGALEKLDDLGIINGIERVAGTSSGAIAATLLSFRLSIADTLALFNELDLSRIPQKSIRDRHGKILTIANPGSYKRLFDSYGWYSSEYFYQWISGVIADKCKGNSRATFRYFRNAGFRDLYIVASNISRHRPEVFSFESTPDTAVADAVRLSMSIPLYFEALRFDGSQFGQGDFYVDGGLFNNYPLEIFDHLEFVRNPKMFWEGLNWETLGLYLAPDEEKYADVAEYPKNLWEFVALTGKNYYDSHQTSSLRNNILDERRTIQISDCGVSSTDFDIQPGSEIYQKLYNSGSQAVTGYFDSLGDLLG</sequence>
<keyword evidence="1 2" id="KW-0443">Lipid metabolism</keyword>
<evidence type="ECO:0000313" key="4">
    <source>
        <dbReference type="EMBL" id="REG11484.1"/>
    </source>
</evidence>
<dbReference type="PROSITE" id="PS51635">
    <property type="entry name" value="PNPLA"/>
    <property type="match status" value="1"/>
</dbReference>
<dbReference type="Proteomes" id="UP000256388">
    <property type="component" value="Unassembled WGS sequence"/>
</dbReference>
<feature type="domain" description="PNPLA" evidence="3">
    <location>
        <begin position="28"/>
        <end position="230"/>
    </location>
</feature>
<dbReference type="InterPro" id="IPR016035">
    <property type="entry name" value="Acyl_Trfase/lysoPLipase"/>
</dbReference>
<dbReference type="RefSeq" id="WP_116224614.1">
    <property type="nucleotide sequence ID" value="NZ_AP018437.1"/>
</dbReference>
<evidence type="ECO:0000313" key="5">
    <source>
        <dbReference type="Proteomes" id="UP000256388"/>
    </source>
</evidence>
<dbReference type="SUPFAM" id="SSF52151">
    <property type="entry name" value="FabD/lysophospholipase-like"/>
    <property type="match status" value="1"/>
</dbReference>
<name>A0A347ZRN0_9CHLR</name>
<reference evidence="4 5" key="1">
    <citation type="submission" date="2018-08" db="EMBL/GenBank/DDBJ databases">
        <title>Genomic Encyclopedia of Type Strains, Phase IV (KMG-IV): sequencing the most valuable type-strain genomes for metagenomic binning, comparative biology and taxonomic classification.</title>
        <authorList>
            <person name="Goeker M."/>
        </authorList>
    </citation>
    <scope>NUCLEOTIDE SEQUENCE [LARGE SCALE GENOMIC DNA]</scope>
    <source>
        <strain evidence="4 5">DSM 23923</strain>
    </source>
</reference>
<feature type="short sequence motif" description="GXGXXG" evidence="2">
    <location>
        <begin position="32"/>
        <end position="37"/>
    </location>
</feature>
<dbReference type="GO" id="GO:0016042">
    <property type="term" value="P:lipid catabolic process"/>
    <property type="evidence" value="ECO:0007669"/>
    <property type="project" value="UniProtKB-UniRule"/>
</dbReference>